<dbReference type="Proteomes" id="UP000054558">
    <property type="component" value="Unassembled WGS sequence"/>
</dbReference>
<name>A0A1Y1I6X3_KLENI</name>
<dbReference type="OrthoDB" id="40579at2759"/>
<keyword evidence="3" id="KW-1185">Reference proteome</keyword>
<reference evidence="2 3" key="1">
    <citation type="journal article" date="2014" name="Nat. Commun.">
        <title>Klebsormidium flaccidum genome reveals primary factors for plant terrestrial adaptation.</title>
        <authorList>
            <person name="Hori K."/>
            <person name="Maruyama F."/>
            <person name="Fujisawa T."/>
            <person name="Togashi T."/>
            <person name="Yamamoto N."/>
            <person name="Seo M."/>
            <person name="Sato S."/>
            <person name="Yamada T."/>
            <person name="Mori H."/>
            <person name="Tajima N."/>
            <person name="Moriyama T."/>
            <person name="Ikeuchi M."/>
            <person name="Watanabe M."/>
            <person name="Wada H."/>
            <person name="Kobayashi K."/>
            <person name="Saito M."/>
            <person name="Masuda T."/>
            <person name="Sasaki-Sekimoto Y."/>
            <person name="Mashiguchi K."/>
            <person name="Awai K."/>
            <person name="Shimojima M."/>
            <person name="Masuda S."/>
            <person name="Iwai M."/>
            <person name="Nobusawa T."/>
            <person name="Narise T."/>
            <person name="Kondo S."/>
            <person name="Saito H."/>
            <person name="Sato R."/>
            <person name="Murakawa M."/>
            <person name="Ihara Y."/>
            <person name="Oshima-Yamada Y."/>
            <person name="Ohtaka K."/>
            <person name="Satoh M."/>
            <person name="Sonobe K."/>
            <person name="Ishii M."/>
            <person name="Ohtani R."/>
            <person name="Kanamori-Sato M."/>
            <person name="Honoki R."/>
            <person name="Miyazaki D."/>
            <person name="Mochizuki H."/>
            <person name="Umetsu J."/>
            <person name="Higashi K."/>
            <person name="Shibata D."/>
            <person name="Kamiya Y."/>
            <person name="Sato N."/>
            <person name="Nakamura Y."/>
            <person name="Tabata S."/>
            <person name="Ida S."/>
            <person name="Kurokawa K."/>
            <person name="Ohta H."/>
        </authorList>
    </citation>
    <scope>NUCLEOTIDE SEQUENCE [LARGE SCALE GENOMIC DNA]</scope>
    <source>
        <strain evidence="2 3">NIES-2285</strain>
    </source>
</reference>
<dbReference type="OMA" id="QFIPERC"/>
<dbReference type="NCBIfam" id="TIGR01509">
    <property type="entry name" value="HAD-SF-IA-v3"/>
    <property type="match status" value="1"/>
</dbReference>
<keyword evidence="2" id="KW-0378">Hydrolase</keyword>
<dbReference type="GO" id="GO:0016787">
    <property type="term" value="F:hydrolase activity"/>
    <property type="evidence" value="ECO:0007669"/>
    <property type="project" value="UniProtKB-KW"/>
</dbReference>
<dbReference type="AlphaFoldDB" id="A0A1Y1I6X3"/>
<dbReference type="InterPro" id="IPR006439">
    <property type="entry name" value="HAD-SF_hydro_IA"/>
</dbReference>
<dbReference type="PRINTS" id="PR00413">
    <property type="entry name" value="HADHALOGNASE"/>
</dbReference>
<dbReference type="SFLD" id="SFLDG01129">
    <property type="entry name" value="C1.5:_HAD__Beta-PGM__Phosphata"/>
    <property type="match status" value="1"/>
</dbReference>
<organism evidence="2 3">
    <name type="scientific">Klebsormidium nitens</name>
    <name type="common">Green alga</name>
    <name type="synonym">Ulothrix nitens</name>
    <dbReference type="NCBI Taxonomy" id="105231"/>
    <lineage>
        <taxon>Eukaryota</taxon>
        <taxon>Viridiplantae</taxon>
        <taxon>Streptophyta</taxon>
        <taxon>Klebsormidiophyceae</taxon>
        <taxon>Klebsormidiales</taxon>
        <taxon>Klebsormidiaceae</taxon>
        <taxon>Klebsormidium</taxon>
    </lineage>
</organism>
<accession>A0A1Y1I6X3</accession>
<dbReference type="GO" id="GO:0009231">
    <property type="term" value="P:riboflavin biosynthetic process"/>
    <property type="evidence" value="ECO:0000318"/>
    <property type="project" value="GO_Central"/>
</dbReference>
<dbReference type="Gene3D" id="1.10.150.240">
    <property type="entry name" value="Putative phosphatase, domain 2"/>
    <property type="match status" value="1"/>
</dbReference>
<dbReference type="InterPro" id="IPR041492">
    <property type="entry name" value="HAD_2"/>
</dbReference>
<dbReference type="PANTHER" id="PTHR47108">
    <property type="entry name" value="5-AMINO-6-(5-PHOSPHO-D-RIBITYLAMINO)URACIL PHOSPHATASE, CHLOROPLASTIC"/>
    <property type="match status" value="1"/>
</dbReference>
<dbReference type="InterPro" id="IPR023198">
    <property type="entry name" value="PGP-like_dom2"/>
</dbReference>
<dbReference type="EMBL" id="DF237114">
    <property type="protein sequence ID" value="GAQ83858.1"/>
    <property type="molecule type" value="Genomic_DNA"/>
</dbReference>
<evidence type="ECO:0000313" key="2">
    <source>
        <dbReference type="EMBL" id="GAQ83858.1"/>
    </source>
</evidence>
<evidence type="ECO:0000256" key="1">
    <source>
        <dbReference type="SAM" id="MobiDB-lite"/>
    </source>
</evidence>
<feature type="region of interest" description="Disordered" evidence="1">
    <location>
        <begin position="375"/>
        <end position="397"/>
    </location>
</feature>
<dbReference type="InterPro" id="IPR036412">
    <property type="entry name" value="HAD-like_sf"/>
</dbReference>
<dbReference type="InterPro" id="IPR023214">
    <property type="entry name" value="HAD_sf"/>
</dbReference>
<dbReference type="Pfam" id="PF13419">
    <property type="entry name" value="HAD_2"/>
    <property type="match status" value="1"/>
</dbReference>
<dbReference type="PANTHER" id="PTHR47108:SF1">
    <property type="entry name" value="5-AMINO-6-(5-PHOSPHO-D-RIBITYLAMINO)URACIL PHOSPHATASE, CHLOROPLASTIC"/>
    <property type="match status" value="1"/>
</dbReference>
<dbReference type="SUPFAM" id="SSF56784">
    <property type="entry name" value="HAD-like"/>
    <property type="match status" value="1"/>
</dbReference>
<gene>
    <name evidence="2" type="ORF">KFL_001650110</name>
</gene>
<evidence type="ECO:0000313" key="3">
    <source>
        <dbReference type="Proteomes" id="UP000054558"/>
    </source>
</evidence>
<proteinExistence type="predicted"/>
<dbReference type="SFLD" id="SFLDS00003">
    <property type="entry name" value="Haloacid_Dehalogenase"/>
    <property type="match status" value="1"/>
</dbReference>
<dbReference type="STRING" id="105231.A0A1Y1I6X3"/>
<dbReference type="SFLD" id="SFLDG01135">
    <property type="entry name" value="C1.5.6:_HAD__Beta-PGM__Phospha"/>
    <property type="match status" value="1"/>
</dbReference>
<dbReference type="Gene3D" id="3.40.50.1000">
    <property type="entry name" value="HAD superfamily/HAD-like"/>
    <property type="match status" value="1"/>
</dbReference>
<protein>
    <submittedName>
        <fullName evidence="2">Haloacid dehalogenase-like hydrolase (HAD) superfamily protein</fullName>
    </submittedName>
</protein>
<feature type="compositionally biased region" description="Acidic residues" evidence="1">
    <location>
        <begin position="375"/>
        <end position="386"/>
    </location>
</feature>
<sequence>MEATAAGSALAGHSLAGGLALQRSKSCSKPHVVGTSASSRSVVFPHYSARPASLEARQLSSKLASSSTLIQQAEAFQIGRPQIGRPQGKRGAKVVALAGELEEAFAANKIARGWSTEQLVFPVVEENRADDKWLQNPLLRLERFGVGWFGIILDWEGVLVDEDPKIERQVWEALAEEEGRSLPPAWLLRRAEGMKTEQVVAEVLCWTRDPMQVRRIARRQEHLFQEAAGGQFTLMPGVRHFLDTVKKYGAPMALSTTRPREYVEQGLSQLGLQEYFDAIIAPDDVARGKPDPEMYSYAAQAIGRIPSRCVVIGSVNACTEAAHDAGMKAISVASRHMVWELSAADSVVRSLSDLDIRGLKLIISQEQPQLQLEMEMEEEMEEPEAEPESRIGFSDDW</sequence>